<feature type="transmembrane region" description="Helical" evidence="8">
    <location>
        <begin position="110"/>
        <end position="135"/>
    </location>
</feature>
<feature type="transmembrane region" description="Helical" evidence="8">
    <location>
        <begin position="301"/>
        <end position="319"/>
    </location>
</feature>
<dbReference type="EMBL" id="JABDTM020018074">
    <property type="protein sequence ID" value="KAH0818261.1"/>
    <property type="molecule type" value="Genomic_DNA"/>
</dbReference>
<dbReference type="SUPFAM" id="SSF48317">
    <property type="entry name" value="Acid phosphatase/Vanadium-dependent haloperoxidase"/>
    <property type="match status" value="1"/>
</dbReference>
<feature type="transmembrane region" description="Helical" evidence="8">
    <location>
        <begin position="239"/>
        <end position="260"/>
    </location>
</feature>
<dbReference type="SMART" id="SM00014">
    <property type="entry name" value="acidPPc"/>
    <property type="match status" value="1"/>
</dbReference>
<proteinExistence type="inferred from homology"/>
<evidence type="ECO:0000313" key="10">
    <source>
        <dbReference type="EMBL" id="KAH0818261.1"/>
    </source>
</evidence>
<comment type="subcellular location">
    <subcellularLocation>
        <location evidence="1">Endoplasmic reticulum membrane</location>
        <topology evidence="1">Multi-pass membrane protein</topology>
    </subcellularLocation>
</comment>
<evidence type="ECO:0000256" key="2">
    <source>
        <dbReference type="ARBA" id="ARBA00022692"/>
    </source>
</evidence>
<evidence type="ECO:0000256" key="3">
    <source>
        <dbReference type="ARBA" id="ARBA00022801"/>
    </source>
</evidence>
<dbReference type="InterPro" id="IPR036938">
    <property type="entry name" value="PAP2/HPO_sf"/>
</dbReference>
<dbReference type="GO" id="GO:0042392">
    <property type="term" value="F:sphingosine-1-phosphate phosphatase activity"/>
    <property type="evidence" value="ECO:0007669"/>
    <property type="project" value="TreeGrafter"/>
</dbReference>
<keyword evidence="3" id="KW-0378">Hydrolase</keyword>
<name>A0A8J6HQM5_TENMO</name>
<keyword evidence="11" id="KW-1185">Reference proteome</keyword>
<keyword evidence="4" id="KW-0256">Endoplasmic reticulum</keyword>
<evidence type="ECO:0000256" key="7">
    <source>
        <dbReference type="ARBA" id="ARBA00038324"/>
    </source>
</evidence>
<feature type="transmembrane region" description="Helical" evidence="8">
    <location>
        <begin position="147"/>
        <end position="164"/>
    </location>
</feature>
<evidence type="ECO:0000256" key="5">
    <source>
        <dbReference type="ARBA" id="ARBA00022989"/>
    </source>
</evidence>
<keyword evidence="5 8" id="KW-1133">Transmembrane helix</keyword>
<feature type="domain" description="Phosphatidic acid phosphatase type 2/haloperoxidase" evidence="9">
    <location>
        <begin position="147"/>
        <end position="257"/>
    </location>
</feature>
<feature type="transmembrane region" description="Helical" evidence="8">
    <location>
        <begin position="339"/>
        <end position="359"/>
    </location>
</feature>
<dbReference type="PANTHER" id="PTHR14969">
    <property type="entry name" value="SPHINGOSINE-1-PHOSPHATE PHOSPHOHYDROLASE"/>
    <property type="match status" value="1"/>
</dbReference>
<dbReference type="Pfam" id="PF01569">
    <property type="entry name" value="PAP2"/>
    <property type="match status" value="1"/>
</dbReference>
<sequence length="436" mass="48951">MGIQIFPVKYFRGNSINGSGLATLNLSFTGVVHSCHLITETDRVYPICGELKKVTSKTTHLKAMSHLKEPELVAKIQNYFGVITSTEPPSTDNSTRSAEVKQNYVITNKFWYYLFIFGTALGDEAFYSCFIPFWFWNIDGAVGRRVVLIWTIVMYIGQAVKDILRWPRPGPPVVRLQSKWSLEYGMPSTHAMVAVAFPFSFLLCTVNRYQYNIPLGLVIAVLWCSVICLSRLYLGMHSVLDVIVGLALAVLIMTPLVPIVDYLDNYLLTDSTSPFLLLVVSILMIVYYPNSGKWTPTRGDTAMILSVCVGIHVGAWLNYQLGIMTSSELTPPYAIMWPSYTMLGCTVLRTVIGFALVLLTKAVSKSASYSFFCALLKEDADVLKKSVNSLSNKHKTIVELGCKYVTCAMIGFNALYLIPQLFRYLKIERHTFFTEI</sequence>
<keyword evidence="2 8" id="KW-0812">Transmembrane</keyword>
<reference evidence="10" key="2">
    <citation type="submission" date="2021-08" db="EMBL/GenBank/DDBJ databases">
        <authorList>
            <person name="Eriksson T."/>
        </authorList>
    </citation>
    <scope>NUCLEOTIDE SEQUENCE</scope>
    <source>
        <strain evidence="10">Stoneville</strain>
        <tissue evidence="10">Whole head</tissue>
    </source>
</reference>
<protein>
    <recommendedName>
        <fullName evidence="9">Phosphatidic acid phosphatase type 2/haloperoxidase domain-containing protein</fullName>
    </recommendedName>
</protein>
<reference evidence="10" key="1">
    <citation type="journal article" date="2020" name="J Insects Food Feed">
        <title>The yellow mealworm (Tenebrio molitor) genome: a resource for the emerging insects as food and feed industry.</title>
        <authorList>
            <person name="Eriksson T."/>
            <person name="Andere A."/>
            <person name="Kelstrup H."/>
            <person name="Emery V."/>
            <person name="Picard C."/>
        </authorList>
    </citation>
    <scope>NUCLEOTIDE SEQUENCE</scope>
    <source>
        <strain evidence="10">Stoneville</strain>
        <tissue evidence="10">Whole head</tissue>
    </source>
</reference>
<evidence type="ECO:0000256" key="4">
    <source>
        <dbReference type="ARBA" id="ARBA00022824"/>
    </source>
</evidence>
<evidence type="ECO:0000256" key="6">
    <source>
        <dbReference type="ARBA" id="ARBA00023136"/>
    </source>
</evidence>
<feature type="transmembrane region" description="Helical" evidence="8">
    <location>
        <begin position="184"/>
        <end position="203"/>
    </location>
</feature>
<evidence type="ECO:0000256" key="8">
    <source>
        <dbReference type="SAM" id="Phobius"/>
    </source>
</evidence>
<accession>A0A8J6HQM5</accession>
<dbReference type="GO" id="GO:0006670">
    <property type="term" value="P:sphingosine metabolic process"/>
    <property type="evidence" value="ECO:0007669"/>
    <property type="project" value="TreeGrafter"/>
</dbReference>
<dbReference type="PANTHER" id="PTHR14969:SF28">
    <property type="entry name" value="DIHYDROSPHINGOSINE 1-PHOSPHATE PHOSPHATASE LCB3-RELATED"/>
    <property type="match status" value="1"/>
</dbReference>
<comment type="similarity">
    <text evidence="7">Belongs to the type 2 lipid phosphate phosphatase family.</text>
</comment>
<organism evidence="10 11">
    <name type="scientific">Tenebrio molitor</name>
    <name type="common">Yellow mealworm beetle</name>
    <dbReference type="NCBI Taxonomy" id="7067"/>
    <lineage>
        <taxon>Eukaryota</taxon>
        <taxon>Metazoa</taxon>
        <taxon>Ecdysozoa</taxon>
        <taxon>Arthropoda</taxon>
        <taxon>Hexapoda</taxon>
        <taxon>Insecta</taxon>
        <taxon>Pterygota</taxon>
        <taxon>Neoptera</taxon>
        <taxon>Endopterygota</taxon>
        <taxon>Coleoptera</taxon>
        <taxon>Polyphaga</taxon>
        <taxon>Cucujiformia</taxon>
        <taxon>Tenebrionidae</taxon>
        <taxon>Tenebrio</taxon>
    </lineage>
</organism>
<dbReference type="AlphaFoldDB" id="A0A8J6HQM5"/>
<keyword evidence="6 8" id="KW-0472">Membrane</keyword>
<evidence type="ECO:0000259" key="9">
    <source>
        <dbReference type="SMART" id="SM00014"/>
    </source>
</evidence>
<dbReference type="Proteomes" id="UP000719412">
    <property type="component" value="Unassembled WGS sequence"/>
</dbReference>
<dbReference type="CDD" id="cd03388">
    <property type="entry name" value="PAP2_SPPase1"/>
    <property type="match status" value="1"/>
</dbReference>
<dbReference type="GO" id="GO:0005789">
    <property type="term" value="C:endoplasmic reticulum membrane"/>
    <property type="evidence" value="ECO:0007669"/>
    <property type="project" value="UniProtKB-SubCell"/>
</dbReference>
<evidence type="ECO:0000256" key="1">
    <source>
        <dbReference type="ARBA" id="ARBA00004477"/>
    </source>
</evidence>
<gene>
    <name evidence="10" type="ORF">GEV33_004533</name>
</gene>
<dbReference type="InterPro" id="IPR000326">
    <property type="entry name" value="PAP2/HPO"/>
</dbReference>
<dbReference type="Gene3D" id="1.20.144.10">
    <property type="entry name" value="Phosphatidic acid phosphatase type 2/haloperoxidase"/>
    <property type="match status" value="1"/>
</dbReference>
<comment type="caution">
    <text evidence="10">The sequence shown here is derived from an EMBL/GenBank/DDBJ whole genome shotgun (WGS) entry which is preliminary data.</text>
</comment>
<feature type="transmembrane region" description="Helical" evidence="8">
    <location>
        <begin position="209"/>
        <end position="232"/>
    </location>
</feature>
<evidence type="ECO:0000313" key="11">
    <source>
        <dbReference type="Proteomes" id="UP000719412"/>
    </source>
</evidence>
<feature type="transmembrane region" description="Helical" evidence="8">
    <location>
        <begin position="272"/>
        <end position="289"/>
    </location>
</feature>